<organism evidence="1 2">
    <name type="scientific">Chlorella ohadii</name>
    <dbReference type="NCBI Taxonomy" id="2649997"/>
    <lineage>
        <taxon>Eukaryota</taxon>
        <taxon>Viridiplantae</taxon>
        <taxon>Chlorophyta</taxon>
        <taxon>core chlorophytes</taxon>
        <taxon>Trebouxiophyceae</taxon>
        <taxon>Chlorellales</taxon>
        <taxon>Chlorellaceae</taxon>
        <taxon>Chlorella clade</taxon>
        <taxon>Chlorella</taxon>
    </lineage>
</organism>
<reference evidence="1" key="1">
    <citation type="submission" date="2020-11" db="EMBL/GenBank/DDBJ databases">
        <title>Chlorella ohadii genome sequencing and assembly.</title>
        <authorList>
            <person name="Murik O."/>
            <person name="Treves H."/>
            <person name="Kedem I."/>
            <person name="Shotland Y."/>
            <person name="Kaplan A."/>
        </authorList>
    </citation>
    <scope>NUCLEOTIDE SEQUENCE</scope>
    <source>
        <strain evidence="1">1</strain>
    </source>
</reference>
<comment type="caution">
    <text evidence="1">The sequence shown here is derived from an EMBL/GenBank/DDBJ whole genome shotgun (WGS) entry which is preliminary data.</text>
</comment>
<keyword evidence="2" id="KW-1185">Reference proteome</keyword>
<proteinExistence type="predicted"/>
<sequence>MPAVQRLRLQLKAGLRATHSKFDCRCEAALHALADRLAAAAALQELSVLWDVKRLLEGKDGAASSPAAFPLHAWMLLPAQSRTARRAQRPLALGLRQLELSCEAGCVLCRQLSLLPRLEELSLGPGSRYWEEWAGPVAVPAHGPAACLPRTLTALRLSSGKAISSLANLGPALAAALPSLRALRMPVRYEVEWDADLNADTGRLLDALRPLAGQLQVLELPPLSLPLQVARFTALEQLVVPPSPMWASSVALGTASTWDDVLFHLGRLRSLDVCLSHPGFESPPYMLPLPLAALPEGLTYLHFTTVPPAQASLPAGDYLRCLRHLALGPMSALRITPLLPFMSDLEQLTVEGQSDYREIPPVLHPRTLGSGDAALDAAAAAAAAMPLGSVAEQVAAAGQLAVALVRQRRFRRLCLLPAELFSLYDEVRLVDPLACSLALRLSRLNPQLDVDVCFDKQLS</sequence>
<dbReference type="EMBL" id="JADXDR010000010">
    <property type="protein sequence ID" value="KAI7846073.1"/>
    <property type="molecule type" value="Genomic_DNA"/>
</dbReference>
<evidence type="ECO:0000313" key="2">
    <source>
        <dbReference type="Proteomes" id="UP001205105"/>
    </source>
</evidence>
<protein>
    <submittedName>
        <fullName evidence="1">Uncharacterized protein</fullName>
    </submittedName>
</protein>
<dbReference type="Proteomes" id="UP001205105">
    <property type="component" value="Unassembled WGS sequence"/>
</dbReference>
<name>A0AAD5E0I1_9CHLO</name>
<dbReference type="AlphaFoldDB" id="A0AAD5E0I1"/>
<accession>A0AAD5E0I1</accession>
<gene>
    <name evidence="1" type="ORF">COHA_000439</name>
</gene>
<evidence type="ECO:0000313" key="1">
    <source>
        <dbReference type="EMBL" id="KAI7846073.1"/>
    </source>
</evidence>